<gene>
    <name evidence="10" type="ORF">EVOR1521_LOCUS557</name>
</gene>
<evidence type="ECO:0000256" key="2">
    <source>
        <dbReference type="ARBA" id="ARBA00004979"/>
    </source>
</evidence>
<evidence type="ECO:0000256" key="4">
    <source>
        <dbReference type="ARBA" id="ARBA00013028"/>
    </source>
</evidence>
<dbReference type="SUPFAM" id="SSF53686">
    <property type="entry name" value="Tryptophan synthase beta subunit-like PLP-dependent enzymes"/>
    <property type="match status" value="1"/>
</dbReference>
<protein>
    <recommendedName>
        <fullName evidence="4">threonine synthase</fullName>
        <ecNumber evidence="4">4.2.3.1</ecNumber>
    </recommendedName>
</protein>
<dbReference type="PANTHER" id="PTHR42690:SF1">
    <property type="entry name" value="THREONINE SYNTHASE-LIKE 2"/>
    <property type="match status" value="1"/>
</dbReference>
<dbReference type="EMBL" id="CAUJNA010000001">
    <property type="protein sequence ID" value="CAJ1369912.1"/>
    <property type="molecule type" value="Genomic_DNA"/>
</dbReference>
<comment type="caution">
    <text evidence="10">The sequence shown here is derived from an EMBL/GenBank/DDBJ whole genome shotgun (WGS) entry which is preliminary data.</text>
</comment>
<dbReference type="GO" id="GO:0030170">
    <property type="term" value="F:pyridoxal phosphate binding"/>
    <property type="evidence" value="ECO:0007669"/>
    <property type="project" value="InterPro"/>
</dbReference>
<name>A0AA36HIU7_9DINO</name>
<dbReference type="InterPro" id="IPR037158">
    <property type="entry name" value="Thr_synth_N_sf"/>
</dbReference>
<comment type="similarity">
    <text evidence="3">Belongs to the threonine synthase family.</text>
</comment>
<dbReference type="InterPro" id="IPR000634">
    <property type="entry name" value="Ser/Thr_deHydtase_PyrdxlP-BS"/>
</dbReference>
<dbReference type="SUPFAM" id="SSF143456">
    <property type="entry name" value="VC0467-like"/>
    <property type="match status" value="1"/>
</dbReference>
<dbReference type="Gene3D" id="3.40.50.1100">
    <property type="match status" value="2"/>
</dbReference>
<keyword evidence="7 8" id="KW-0663">Pyridoxal phosphate</keyword>
<dbReference type="Proteomes" id="UP001178507">
    <property type="component" value="Unassembled WGS sequence"/>
</dbReference>
<keyword evidence="11" id="KW-1185">Reference proteome</keyword>
<reference evidence="10" key="1">
    <citation type="submission" date="2023-08" db="EMBL/GenBank/DDBJ databases">
        <authorList>
            <person name="Chen Y."/>
            <person name="Shah S."/>
            <person name="Dougan E. K."/>
            <person name="Thang M."/>
            <person name="Chan C."/>
        </authorList>
    </citation>
    <scope>NUCLEOTIDE SEQUENCE</scope>
</reference>
<organism evidence="10 11">
    <name type="scientific">Effrenium voratum</name>
    <dbReference type="NCBI Taxonomy" id="2562239"/>
    <lineage>
        <taxon>Eukaryota</taxon>
        <taxon>Sar</taxon>
        <taxon>Alveolata</taxon>
        <taxon>Dinophyceae</taxon>
        <taxon>Suessiales</taxon>
        <taxon>Symbiodiniaceae</taxon>
        <taxon>Effrenium</taxon>
    </lineage>
</organism>
<dbReference type="GO" id="GO:0004795">
    <property type="term" value="F:threonine synthase activity"/>
    <property type="evidence" value="ECO:0007669"/>
    <property type="project" value="UniProtKB-EC"/>
</dbReference>
<dbReference type="Pfam" id="PF00291">
    <property type="entry name" value="PALP"/>
    <property type="match status" value="1"/>
</dbReference>
<evidence type="ECO:0000256" key="3">
    <source>
        <dbReference type="ARBA" id="ARBA00005517"/>
    </source>
</evidence>
<comment type="cofactor">
    <cofactor evidence="1 8">
        <name>pyridoxal 5'-phosphate</name>
        <dbReference type="ChEBI" id="CHEBI:597326"/>
    </cofactor>
</comment>
<dbReference type="InterPro" id="IPR003774">
    <property type="entry name" value="AlgH-like"/>
</dbReference>
<accession>A0AA36HIU7</accession>
<feature type="domain" description="Tryptophan synthase beta chain-like PALP" evidence="9">
    <location>
        <begin position="257"/>
        <end position="430"/>
    </location>
</feature>
<dbReference type="Pfam" id="PF02622">
    <property type="entry name" value="DUF179"/>
    <property type="match status" value="1"/>
</dbReference>
<dbReference type="InterPro" id="IPR001926">
    <property type="entry name" value="TrpB-like_PALP"/>
</dbReference>
<sequence length="556" mass="60588">MADSRFEHSVIYLCSHSDQGAMGLVVNQVARHLSLEELLIQLDILNDDESAIRLPDSVRGMNVHKGGPVEVERGFVLHSDDFMLNQSTLTIDNGICLTATLEILRALAQGDGPEQAILALGYAGWAPGQLENEIQGLARDGGLYLPESWPQFDADTIASFAGKPYADVALEVIRPFVGGAIPETDLKAMIDEAYAGFRHPAVTPLVQTGANTFILELFHGPTLAFKDVAMQLLGRMMDYVLGRERTDIFVLYPDGRVSNVQRRQMTTPTEDNVHALALTGNFDDCQAIVKGMFNHFSFRDRVALSGVNSINWARILAQIVYYFVAGATLGAPHRKVAFTVPTGNFGDIFAGYAAVKMGLPVEKLIVATNVNDILARTLETGRYEKRVVTPTISPSMDIQVSSNFERLLAEVSGRDGSSVRRMMDQLAQSGSFSIEEGPLAEMRAHFGAGRCDEAQTAATIAGTWKEAGYLLDPHTAIGVHVARNHEDGSVPMVVLGTAHPAKFPDAVEKASGIRPELPDNLKDMMTAEERQQVLAAELDEVERFIETHARAATARV</sequence>
<evidence type="ECO:0000256" key="7">
    <source>
        <dbReference type="ARBA" id="ARBA00022898"/>
    </source>
</evidence>
<evidence type="ECO:0000313" key="11">
    <source>
        <dbReference type="Proteomes" id="UP001178507"/>
    </source>
</evidence>
<dbReference type="Pfam" id="PF24857">
    <property type="entry name" value="THR4_C"/>
    <property type="match status" value="1"/>
</dbReference>
<evidence type="ECO:0000256" key="1">
    <source>
        <dbReference type="ARBA" id="ARBA00001933"/>
    </source>
</evidence>
<dbReference type="AlphaFoldDB" id="A0AA36HIU7"/>
<evidence type="ECO:0000256" key="6">
    <source>
        <dbReference type="ARBA" id="ARBA00022697"/>
    </source>
</evidence>
<dbReference type="Gene3D" id="3.90.1380.10">
    <property type="entry name" value="Threonine synthase, N-terminal domain"/>
    <property type="match status" value="1"/>
</dbReference>
<comment type="pathway">
    <text evidence="2">Amino-acid biosynthesis; L-threonine biosynthesis; L-threonine from L-aspartate: step 5/5.</text>
</comment>
<evidence type="ECO:0000256" key="5">
    <source>
        <dbReference type="ARBA" id="ARBA00022605"/>
    </source>
</evidence>
<dbReference type="Gene3D" id="3.40.1740.10">
    <property type="entry name" value="VC0467-like"/>
    <property type="match status" value="1"/>
</dbReference>
<feature type="modified residue" description="N6-(pyridoxal phosphate)lysine" evidence="8">
    <location>
        <position position="226"/>
    </location>
</feature>
<dbReference type="NCBIfam" id="TIGR00260">
    <property type="entry name" value="thrC"/>
    <property type="match status" value="1"/>
</dbReference>
<keyword evidence="5" id="KW-0028">Amino-acid biosynthesis</keyword>
<dbReference type="PANTHER" id="PTHR42690">
    <property type="entry name" value="THREONINE SYNTHASE FAMILY MEMBER"/>
    <property type="match status" value="1"/>
</dbReference>
<keyword evidence="6" id="KW-0791">Threonine biosynthesis</keyword>
<dbReference type="InterPro" id="IPR004450">
    <property type="entry name" value="Thr_synthase-like"/>
</dbReference>
<dbReference type="GO" id="GO:0009088">
    <property type="term" value="P:threonine biosynthetic process"/>
    <property type="evidence" value="ECO:0007669"/>
    <property type="project" value="UniProtKB-KW"/>
</dbReference>
<dbReference type="PROSITE" id="PS00165">
    <property type="entry name" value="DEHYDRATASE_SER_THR"/>
    <property type="match status" value="1"/>
</dbReference>
<evidence type="ECO:0000313" key="10">
    <source>
        <dbReference type="EMBL" id="CAJ1369912.1"/>
    </source>
</evidence>
<dbReference type="CDD" id="cd01560">
    <property type="entry name" value="Thr-synth_2"/>
    <property type="match status" value="1"/>
</dbReference>
<evidence type="ECO:0000259" key="9">
    <source>
        <dbReference type="Pfam" id="PF00291"/>
    </source>
</evidence>
<dbReference type="InterPro" id="IPR051166">
    <property type="entry name" value="Threonine_Synthase"/>
</dbReference>
<dbReference type="EC" id="4.2.3.1" evidence="4"/>
<evidence type="ECO:0000256" key="8">
    <source>
        <dbReference type="PIRSR" id="PIRSR604450-51"/>
    </source>
</evidence>
<proteinExistence type="inferred from homology"/>
<dbReference type="InterPro" id="IPR036052">
    <property type="entry name" value="TrpB-like_PALP_sf"/>
</dbReference>